<keyword evidence="2" id="KW-1185">Reference proteome</keyword>
<evidence type="ECO:0000313" key="1">
    <source>
        <dbReference type="EMBL" id="ANP37661.1"/>
    </source>
</evidence>
<organism evidence="1 2">
    <name type="scientific">Phaeobacter gallaeciensis</name>
    <dbReference type="NCBI Taxonomy" id="60890"/>
    <lineage>
        <taxon>Bacteria</taxon>
        <taxon>Pseudomonadati</taxon>
        <taxon>Pseudomonadota</taxon>
        <taxon>Alphaproteobacteria</taxon>
        <taxon>Rhodobacterales</taxon>
        <taxon>Roseobacteraceae</taxon>
        <taxon>Phaeobacter</taxon>
    </lineage>
</organism>
<dbReference type="Proteomes" id="UP000092565">
    <property type="component" value="Chromosome"/>
</dbReference>
<evidence type="ECO:0000313" key="2">
    <source>
        <dbReference type="Proteomes" id="UP000092565"/>
    </source>
</evidence>
<dbReference type="EMBL" id="CP015124">
    <property type="protein sequence ID" value="ANP37661.1"/>
    <property type="molecule type" value="Genomic_DNA"/>
</dbReference>
<gene>
    <name evidence="1" type="ORF">JL2886_02775</name>
</gene>
<protein>
    <submittedName>
        <fullName evidence="1">Uncharacterized protein</fullName>
    </submittedName>
</protein>
<sequence>MRQTLFIRSGSLSFVRNALVRRNIRHCDRRRRAPITENTQPCDVQF</sequence>
<accession>A0A1B0ZU29</accession>
<name>A0A1B0ZU29_9RHOB</name>
<dbReference type="AlphaFoldDB" id="A0A1B0ZU29"/>
<reference evidence="1 2" key="1">
    <citation type="submission" date="2016-04" db="EMBL/GenBank/DDBJ databases">
        <authorList>
            <person name="Evans L.H."/>
            <person name="Alamgir A."/>
            <person name="Owens N."/>
            <person name="Weber N.D."/>
            <person name="Virtaneva K."/>
            <person name="Barbian K."/>
            <person name="Babar A."/>
            <person name="Rosenke K."/>
        </authorList>
    </citation>
    <scope>NUCLEOTIDE SEQUENCE [LARGE SCALE GENOMIC DNA]</scope>
    <source>
        <strain evidence="1 2">JL2886</strain>
    </source>
</reference>
<proteinExistence type="predicted"/>